<dbReference type="Pfam" id="PF10346">
    <property type="entry name" value="Con-6"/>
    <property type="match status" value="2"/>
</dbReference>
<dbReference type="GO" id="GO:0005737">
    <property type="term" value="C:cytoplasm"/>
    <property type="evidence" value="ECO:0007669"/>
    <property type="project" value="TreeGrafter"/>
</dbReference>
<feature type="compositionally biased region" description="Basic and acidic residues" evidence="1">
    <location>
        <begin position="76"/>
        <end position="86"/>
    </location>
</feature>
<feature type="compositionally biased region" description="Basic and acidic residues" evidence="1">
    <location>
        <begin position="41"/>
        <end position="58"/>
    </location>
</feature>
<gene>
    <name evidence="2" type="ORF">CNMCM6805_002391</name>
</gene>
<keyword evidence="3" id="KW-1185">Reference proteome</keyword>
<organism evidence="2 3">
    <name type="scientific">Aspergillus fumigatiaffinis</name>
    <dbReference type="NCBI Taxonomy" id="340414"/>
    <lineage>
        <taxon>Eukaryota</taxon>
        <taxon>Fungi</taxon>
        <taxon>Dikarya</taxon>
        <taxon>Ascomycota</taxon>
        <taxon>Pezizomycotina</taxon>
        <taxon>Eurotiomycetes</taxon>
        <taxon>Eurotiomycetidae</taxon>
        <taxon>Eurotiales</taxon>
        <taxon>Aspergillaceae</taxon>
        <taxon>Aspergillus</taxon>
        <taxon>Aspergillus subgen. Fumigati</taxon>
    </lineage>
</organism>
<name>A0A8H4HDA0_9EURO</name>
<protein>
    <recommendedName>
        <fullName evidence="4">Conidiation protein Con-6</fullName>
    </recommendedName>
</protein>
<dbReference type="InterPro" id="IPR018824">
    <property type="entry name" value="Conidiation-specific_6"/>
</dbReference>
<evidence type="ECO:0008006" key="4">
    <source>
        <dbReference type="Google" id="ProtNLM"/>
    </source>
</evidence>
<sequence>MAEDRMNALRGYKATLNNPNVSDEAKRHAQDVIDNELGGEQVHDDFYQQRGDDQKDPNRVQAGLKAATRNPGISQEGKRSAAEKYKQQFGQAPDE</sequence>
<evidence type="ECO:0000256" key="1">
    <source>
        <dbReference type="SAM" id="MobiDB-lite"/>
    </source>
</evidence>
<dbReference type="Proteomes" id="UP000653565">
    <property type="component" value="Unassembled WGS sequence"/>
</dbReference>
<reference evidence="2" key="2">
    <citation type="submission" date="2020-04" db="EMBL/GenBank/DDBJ databases">
        <authorList>
            <person name="Santos R.A.C."/>
            <person name="Steenwyk J.L."/>
            <person name="Rivero-Menendez O."/>
            <person name="Mead M.E."/>
            <person name="Silva L.P."/>
            <person name="Bastos R.W."/>
            <person name="Alastruey-Izquierdo A."/>
            <person name="Goldman G.H."/>
            <person name="Rokas A."/>
        </authorList>
    </citation>
    <scope>NUCLEOTIDE SEQUENCE</scope>
    <source>
        <strain evidence="2">CNM-CM6805</strain>
    </source>
</reference>
<comment type="caution">
    <text evidence="2">The sequence shown here is derived from an EMBL/GenBank/DDBJ whole genome shotgun (WGS) entry which is preliminary data.</text>
</comment>
<dbReference type="PANTHER" id="PTHR36576:SF2">
    <property type="entry name" value="PROTEIN CON-6, PUTATIVE (AFU_ORTHOLOGUE AFUA_4G03615)-RELATED"/>
    <property type="match status" value="1"/>
</dbReference>
<proteinExistence type="predicted"/>
<dbReference type="EMBL" id="JAAAPX010000015">
    <property type="protein sequence ID" value="KAF4242767.1"/>
    <property type="molecule type" value="Genomic_DNA"/>
</dbReference>
<accession>A0A8H4HDA0</accession>
<reference evidence="2" key="1">
    <citation type="journal article" date="2020" name="bioRxiv">
        <title>Genomic and phenotypic heterogeneity of clinical isolates of the human pathogens Aspergillus fumigatus, Aspergillus lentulus and Aspergillus fumigatiaffinis.</title>
        <authorList>
            <person name="dos Santos R.A.C."/>
            <person name="Steenwyk J.L."/>
            <person name="Rivero-Menendez O."/>
            <person name="Mead M.E."/>
            <person name="Silva L.P."/>
            <person name="Bastos R.W."/>
            <person name="Alastruey-Izquierdo A."/>
            <person name="Goldman G.H."/>
            <person name="Rokas A."/>
        </authorList>
    </citation>
    <scope>NUCLEOTIDE SEQUENCE</scope>
    <source>
        <strain evidence="2">CNM-CM6805</strain>
    </source>
</reference>
<dbReference type="OrthoDB" id="5419162at2759"/>
<dbReference type="InterPro" id="IPR052670">
    <property type="entry name" value="UPF0654_domain"/>
</dbReference>
<evidence type="ECO:0000313" key="2">
    <source>
        <dbReference type="EMBL" id="KAF4242767.1"/>
    </source>
</evidence>
<dbReference type="PANTHER" id="PTHR36576">
    <property type="entry name" value="UPF0654 PROTEIN C11D3.01C-RELATED"/>
    <property type="match status" value="1"/>
</dbReference>
<evidence type="ECO:0000313" key="3">
    <source>
        <dbReference type="Proteomes" id="UP000653565"/>
    </source>
</evidence>
<dbReference type="AlphaFoldDB" id="A0A8H4HDA0"/>
<feature type="region of interest" description="Disordered" evidence="1">
    <location>
        <begin position="1"/>
        <end position="95"/>
    </location>
</feature>